<evidence type="ECO:0000313" key="2">
    <source>
        <dbReference type="EMBL" id="OAV97166.1"/>
    </source>
</evidence>
<proteinExistence type="predicted"/>
<protein>
    <submittedName>
        <fullName evidence="2 3">Uncharacterized protein</fullName>
    </submittedName>
</protein>
<reference evidence="2" key="2">
    <citation type="submission" date="2016-05" db="EMBL/GenBank/DDBJ databases">
        <title>Comparative analysis highlights variable genome content of wheat rusts and divergence of the mating loci.</title>
        <authorList>
            <person name="Cuomo C.A."/>
            <person name="Bakkeren G."/>
            <person name="Szabo L."/>
            <person name="Khalil H."/>
            <person name="Joly D."/>
            <person name="Goldberg J."/>
            <person name="Young S."/>
            <person name="Zeng Q."/>
            <person name="Fellers J."/>
        </authorList>
    </citation>
    <scope>NUCLEOTIDE SEQUENCE [LARGE SCALE GENOMIC DNA]</scope>
    <source>
        <strain evidence="2">1-1 BBBD Race 1</strain>
    </source>
</reference>
<organism evidence="2">
    <name type="scientific">Puccinia triticina (isolate 1-1 / race 1 (BBBD))</name>
    <name type="common">Brown leaf rust fungus</name>
    <dbReference type="NCBI Taxonomy" id="630390"/>
    <lineage>
        <taxon>Eukaryota</taxon>
        <taxon>Fungi</taxon>
        <taxon>Dikarya</taxon>
        <taxon>Basidiomycota</taxon>
        <taxon>Pucciniomycotina</taxon>
        <taxon>Pucciniomycetes</taxon>
        <taxon>Pucciniales</taxon>
        <taxon>Pucciniaceae</taxon>
        <taxon>Puccinia</taxon>
    </lineage>
</organism>
<dbReference type="Proteomes" id="UP000005240">
    <property type="component" value="Unassembled WGS sequence"/>
</dbReference>
<keyword evidence="4" id="KW-1185">Reference proteome</keyword>
<reference evidence="2" key="1">
    <citation type="submission" date="2009-11" db="EMBL/GenBank/DDBJ databases">
        <authorList>
            <consortium name="The Broad Institute Genome Sequencing Platform"/>
            <person name="Ward D."/>
            <person name="Feldgarden M."/>
            <person name="Earl A."/>
            <person name="Young S.K."/>
            <person name="Zeng Q."/>
            <person name="Koehrsen M."/>
            <person name="Alvarado L."/>
            <person name="Berlin A."/>
            <person name="Bochicchio J."/>
            <person name="Borenstein D."/>
            <person name="Chapman S.B."/>
            <person name="Chen Z."/>
            <person name="Engels R."/>
            <person name="Freedman E."/>
            <person name="Gellesch M."/>
            <person name="Goldberg J."/>
            <person name="Griggs A."/>
            <person name="Gujja S."/>
            <person name="Heilman E."/>
            <person name="Heiman D."/>
            <person name="Hepburn T."/>
            <person name="Howarth C."/>
            <person name="Jen D."/>
            <person name="Larson L."/>
            <person name="Lewis B."/>
            <person name="Mehta T."/>
            <person name="Park D."/>
            <person name="Pearson M."/>
            <person name="Roberts A."/>
            <person name="Saif S."/>
            <person name="Shea T."/>
            <person name="Shenoy N."/>
            <person name="Sisk P."/>
            <person name="Stolte C."/>
            <person name="Sykes S."/>
            <person name="Thomson T."/>
            <person name="Walk T."/>
            <person name="White J."/>
            <person name="Yandava C."/>
            <person name="Izard J."/>
            <person name="Baranova O.V."/>
            <person name="Blanton J.M."/>
            <person name="Tanner A.C."/>
            <person name="Dewhirst F.E."/>
            <person name="Haas B."/>
            <person name="Nusbaum C."/>
            <person name="Birren B."/>
        </authorList>
    </citation>
    <scope>NUCLEOTIDE SEQUENCE [LARGE SCALE GENOMIC DNA]</scope>
    <source>
        <strain evidence="2">1-1 BBBD Race 1</strain>
    </source>
</reference>
<feature type="compositionally biased region" description="Low complexity" evidence="1">
    <location>
        <begin position="17"/>
        <end position="26"/>
    </location>
</feature>
<name>A0A0C4EPQ0_PUCT1</name>
<reference evidence="3 4" key="3">
    <citation type="journal article" date="2017" name="G3 (Bethesda)">
        <title>Comparative analysis highlights variable genome content of wheat rusts and divergence of the mating loci.</title>
        <authorList>
            <person name="Cuomo C.A."/>
            <person name="Bakkeren G."/>
            <person name="Khalil H.B."/>
            <person name="Panwar V."/>
            <person name="Joly D."/>
            <person name="Linning R."/>
            <person name="Sakthikumar S."/>
            <person name="Song X."/>
            <person name="Adiconis X."/>
            <person name="Fan L."/>
            <person name="Goldberg J.M."/>
            <person name="Levin J.Z."/>
            <person name="Young S."/>
            <person name="Zeng Q."/>
            <person name="Anikster Y."/>
            <person name="Bruce M."/>
            <person name="Wang M."/>
            <person name="Yin C."/>
            <person name="McCallum B."/>
            <person name="Szabo L.J."/>
            <person name="Hulbert S."/>
            <person name="Chen X."/>
            <person name="Fellers J.P."/>
        </authorList>
    </citation>
    <scope>NUCLEOTIDE SEQUENCE</scope>
    <source>
        <strain evidence="4">Isolate 1-1 / race 1 (BBBD)</strain>
        <strain evidence="3">isolate 1-1 / race 1 (BBBD)</strain>
    </source>
</reference>
<gene>
    <name evidence="2" type="ORF">PTTG_02753</name>
</gene>
<dbReference type="EMBL" id="ADAS02000015">
    <property type="protein sequence ID" value="OAV97166.1"/>
    <property type="molecule type" value="Genomic_DNA"/>
</dbReference>
<evidence type="ECO:0000256" key="1">
    <source>
        <dbReference type="SAM" id="MobiDB-lite"/>
    </source>
</evidence>
<dbReference type="VEuPathDB" id="FungiDB:PTTG_02753"/>
<dbReference type="EnsemblFungi" id="PTTG_02753-t43_1">
    <property type="protein sequence ID" value="PTTG_02753-t43_1-p1"/>
    <property type="gene ID" value="PTTG_02753"/>
</dbReference>
<evidence type="ECO:0000313" key="3">
    <source>
        <dbReference type="EnsemblFungi" id="PTTG_02753-t43_1-p1"/>
    </source>
</evidence>
<dbReference type="AlphaFoldDB" id="A0A0C4EPQ0"/>
<reference evidence="3" key="4">
    <citation type="submission" date="2025-05" db="UniProtKB">
        <authorList>
            <consortium name="EnsemblFungi"/>
        </authorList>
    </citation>
    <scope>IDENTIFICATION</scope>
    <source>
        <strain evidence="3">isolate 1-1 / race 1 (BBBD)</strain>
    </source>
</reference>
<evidence type="ECO:0000313" key="4">
    <source>
        <dbReference type="Proteomes" id="UP000005240"/>
    </source>
</evidence>
<feature type="region of interest" description="Disordered" evidence="1">
    <location>
        <begin position="1"/>
        <end position="26"/>
    </location>
</feature>
<accession>A0A0C4EPQ0</accession>
<sequence>MCPSAPASSLPGPHLIHSTPTSTSHPPSIELRTSLGSFQALFPQLLLFLNTHDGSGIGAIFRADLKQSKQSSAKFRMTERVSINSFNDNFYFVKFDWDREIIGRLTIKRNSNPFWSKGFKFLPHKKLQG</sequence>
<dbReference type="STRING" id="630390.A0A0C4EPQ0"/>